<dbReference type="AlphaFoldDB" id="A0AAD7L061"/>
<dbReference type="Gene3D" id="3.40.50.300">
    <property type="entry name" value="P-loop containing nucleotide triphosphate hydrolases"/>
    <property type="match status" value="1"/>
</dbReference>
<dbReference type="InterPro" id="IPR057135">
    <property type="entry name" value="At4g27190-like_LRR"/>
</dbReference>
<gene>
    <name evidence="11" type="ORF">O6P43_029508</name>
</gene>
<dbReference type="SUPFAM" id="SSF52540">
    <property type="entry name" value="P-loop containing nucleoside triphosphate hydrolases"/>
    <property type="match status" value="1"/>
</dbReference>
<proteinExistence type="predicted"/>
<dbReference type="FunFam" id="1.10.10.10:FF:000322">
    <property type="entry name" value="Probable disease resistance protein At1g63360"/>
    <property type="match status" value="1"/>
</dbReference>
<evidence type="ECO:0000313" key="12">
    <source>
        <dbReference type="Proteomes" id="UP001163823"/>
    </source>
</evidence>
<dbReference type="GO" id="GO:0005524">
    <property type="term" value="F:ATP binding"/>
    <property type="evidence" value="ECO:0007669"/>
    <property type="project" value="UniProtKB-KW"/>
</dbReference>
<dbReference type="InterPro" id="IPR032675">
    <property type="entry name" value="LRR_dom_sf"/>
</dbReference>
<evidence type="ECO:0000256" key="4">
    <source>
        <dbReference type="ARBA" id="ARBA00022821"/>
    </source>
</evidence>
<keyword evidence="2" id="KW-0677">Repeat</keyword>
<evidence type="ECO:0000256" key="5">
    <source>
        <dbReference type="ARBA" id="ARBA00022840"/>
    </source>
</evidence>
<protein>
    <submittedName>
        <fullName evidence="11">NBS-LRR type disease resistance protein</fullName>
    </submittedName>
</protein>
<comment type="caution">
    <text evidence="11">The sequence shown here is derived from an EMBL/GenBank/DDBJ whole genome shotgun (WGS) entry which is preliminary data.</text>
</comment>
<dbReference type="FunFam" id="3.40.50.300:FF:001091">
    <property type="entry name" value="Probable disease resistance protein At1g61300"/>
    <property type="match status" value="1"/>
</dbReference>
<dbReference type="PRINTS" id="PR00364">
    <property type="entry name" value="DISEASERSIST"/>
</dbReference>
<dbReference type="Proteomes" id="UP001163823">
    <property type="component" value="Chromosome 12"/>
</dbReference>
<dbReference type="SUPFAM" id="SSF52058">
    <property type="entry name" value="L domain-like"/>
    <property type="match status" value="2"/>
</dbReference>
<dbReference type="Gene3D" id="1.20.5.4130">
    <property type="match status" value="1"/>
</dbReference>
<evidence type="ECO:0000259" key="6">
    <source>
        <dbReference type="Pfam" id="PF00931"/>
    </source>
</evidence>
<name>A0AAD7L061_QUISA</name>
<dbReference type="PANTHER" id="PTHR36766:SF38">
    <property type="entry name" value="DISEASE RESISTANCE PROTEIN RGA3"/>
    <property type="match status" value="1"/>
</dbReference>
<evidence type="ECO:0000256" key="3">
    <source>
        <dbReference type="ARBA" id="ARBA00022741"/>
    </source>
</evidence>
<evidence type="ECO:0000259" key="9">
    <source>
        <dbReference type="Pfam" id="PF23559"/>
    </source>
</evidence>
<organism evidence="11 12">
    <name type="scientific">Quillaja saponaria</name>
    <name type="common">Soap bark tree</name>
    <dbReference type="NCBI Taxonomy" id="32244"/>
    <lineage>
        <taxon>Eukaryota</taxon>
        <taxon>Viridiplantae</taxon>
        <taxon>Streptophyta</taxon>
        <taxon>Embryophyta</taxon>
        <taxon>Tracheophyta</taxon>
        <taxon>Spermatophyta</taxon>
        <taxon>Magnoliopsida</taxon>
        <taxon>eudicotyledons</taxon>
        <taxon>Gunneridae</taxon>
        <taxon>Pentapetalae</taxon>
        <taxon>rosids</taxon>
        <taxon>fabids</taxon>
        <taxon>Fabales</taxon>
        <taxon>Quillajaceae</taxon>
        <taxon>Quillaja</taxon>
    </lineage>
</organism>
<feature type="domain" description="NB-ARC" evidence="6">
    <location>
        <begin position="171"/>
        <end position="337"/>
    </location>
</feature>
<keyword evidence="1" id="KW-0433">Leucine-rich repeat</keyword>
<dbReference type="InterPro" id="IPR001611">
    <property type="entry name" value="Leu-rich_rpt"/>
</dbReference>
<evidence type="ECO:0000313" key="11">
    <source>
        <dbReference type="EMBL" id="KAJ7949130.1"/>
    </source>
</evidence>
<feature type="domain" description="R13L1/DRL21-like LRR repeat region" evidence="10">
    <location>
        <begin position="688"/>
        <end position="812"/>
    </location>
</feature>
<reference evidence="11" key="1">
    <citation type="journal article" date="2023" name="Science">
        <title>Elucidation of the pathway for biosynthesis of saponin adjuvants from the soapbark tree.</title>
        <authorList>
            <person name="Reed J."/>
            <person name="Orme A."/>
            <person name="El-Demerdash A."/>
            <person name="Owen C."/>
            <person name="Martin L.B.B."/>
            <person name="Misra R.C."/>
            <person name="Kikuchi S."/>
            <person name="Rejzek M."/>
            <person name="Martin A.C."/>
            <person name="Harkess A."/>
            <person name="Leebens-Mack J."/>
            <person name="Louveau T."/>
            <person name="Stephenson M.J."/>
            <person name="Osbourn A."/>
        </authorList>
    </citation>
    <scope>NUCLEOTIDE SEQUENCE</scope>
    <source>
        <strain evidence="11">S10</strain>
    </source>
</reference>
<keyword evidence="5" id="KW-0067">ATP-binding</keyword>
<dbReference type="KEGG" id="qsa:O6P43_029508"/>
<feature type="domain" description="Disease resistance N-terminal" evidence="7">
    <location>
        <begin position="12"/>
        <end position="96"/>
    </location>
</feature>
<dbReference type="Pfam" id="PF13855">
    <property type="entry name" value="LRR_8"/>
    <property type="match status" value="1"/>
</dbReference>
<dbReference type="Pfam" id="PF18052">
    <property type="entry name" value="Rx_N"/>
    <property type="match status" value="1"/>
</dbReference>
<dbReference type="InterPro" id="IPR038005">
    <property type="entry name" value="RX-like_CC"/>
</dbReference>
<evidence type="ECO:0000259" key="8">
    <source>
        <dbReference type="Pfam" id="PF23247"/>
    </source>
</evidence>
<dbReference type="Gene3D" id="1.10.10.10">
    <property type="entry name" value="Winged helix-like DNA-binding domain superfamily/Winged helix DNA-binding domain"/>
    <property type="match status" value="1"/>
</dbReference>
<dbReference type="CDD" id="cd14798">
    <property type="entry name" value="RX-CC_like"/>
    <property type="match status" value="1"/>
</dbReference>
<dbReference type="GO" id="GO:0051707">
    <property type="term" value="P:response to other organism"/>
    <property type="evidence" value="ECO:0007669"/>
    <property type="project" value="UniProtKB-ARBA"/>
</dbReference>
<keyword evidence="12" id="KW-1185">Reference proteome</keyword>
<dbReference type="InterPro" id="IPR056789">
    <property type="entry name" value="LRR_R13L1-DRL21"/>
</dbReference>
<evidence type="ECO:0000259" key="10">
    <source>
        <dbReference type="Pfam" id="PF25019"/>
    </source>
</evidence>
<dbReference type="Pfam" id="PF00931">
    <property type="entry name" value="NB-ARC"/>
    <property type="match status" value="1"/>
</dbReference>
<evidence type="ECO:0000259" key="7">
    <source>
        <dbReference type="Pfam" id="PF18052"/>
    </source>
</evidence>
<dbReference type="InterPro" id="IPR036388">
    <property type="entry name" value="WH-like_DNA-bd_sf"/>
</dbReference>
<keyword evidence="3" id="KW-0547">Nucleotide-binding</keyword>
<dbReference type="InterPro" id="IPR027417">
    <property type="entry name" value="P-loop_NTPase"/>
</dbReference>
<dbReference type="Gene3D" id="1.10.8.430">
    <property type="entry name" value="Helical domain of apoptotic protease-activating factors"/>
    <property type="match status" value="1"/>
</dbReference>
<dbReference type="InterPro" id="IPR058922">
    <property type="entry name" value="WHD_DRP"/>
</dbReference>
<dbReference type="GO" id="GO:0043531">
    <property type="term" value="F:ADP binding"/>
    <property type="evidence" value="ECO:0007669"/>
    <property type="project" value="InterPro"/>
</dbReference>
<accession>A0AAD7L061</accession>
<dbReference type="Pfam" id="PF23559">
    <property type="entry name" value="WHD_DRP"/>
    <property type="match status" value="1"/>
</dbReference>
<feature type="domain" description="Disease resistance protein winged helix" evidence="9">
    <location>
        <begin position="422"/>
        <end position="493"/>
    </location>
</feature>
<dbReference type="EMBL" id="JARAOO010000012">
    <property type="protein sequence ID" value="KAJ7949130.1"/>
    <property type="molecule type" value="Genomic_DNA"/>
</dbReference>
<dbReference type="Gene3D" id="3.80.10.10">
    <property type="entry name" value="Ribonuclease Inhibitor"/>
    <property type="match status" value="3"/>
</dbReference>
<evidence type="ECO:0000256" key="2">
    <source>
        <dbReference type="ARBA" id="ARBA00022737"/>
    </source>
</evidence>
<dbReference type="InterPro" id="IPR002182">
    <property type="entry name" value="NB-ARC"/>
</dbReference>
<dbReference type="Pfam" id="PF23247">
    <property type="entry name" value="LRR_RPS2"/>
    <property type="match status" value="1"/>
</dbReference>
<keyword evidence="4" id="KW-0611">Plant defense</keyword>
<dbReference type="InterPro" id="IPR041118">
    <property type="entry name" value="Rx_N"/>
</dbReference>
<sequence>MAEAFLFNIAGKIVGRLGSSTLQEIGLFWGVKDELEKLRDTVSTINAVLLDAEEQQAKNFAIEDWLRRIKDAVYEADDLLDDFSTQALRREVTTRNHKIKEVRIFLSKSNRVACGLKMGCKIKEIRKRLDAIADDRSKFHLTERTLEMGGANRERQQTHSFVREEEVVGREEEKKAVLDFLLDTTLEDNVSVIPIVGIGGLGKTRLAQLVYNDKAVHKHFELKMWLCVPDDFDVKTIAEKIIECASDREMDRVQQDMRKKIEGKRYLLVLDDVWNENRERWLNLKSLLMDCAKGSKVIVTTRSEKVAKITGTVSPFHLLGLDEERSWVLFTRLAFEKGEEPKNPELVAIGKEIVKKCVGVPLAIRTIGSLLYFKSSQNDWLYFKTNDLLKISQQDNDLFAILKVSYDHLPSCLKNCFAYCSLFPKNFEIERETLIQLWMAQGFIESLDENRCLEDVGDDYFMSLLCRSFFQDVKTDTYGNIRTCKMHDLIHDLSLFISGNECTIGNLNGENIGERTHHLSFGFPLNSSWKIPPSLVNAKKLRTCLLPLEPIGQGKLDKPILDSLISSFNCLRVLDLHGLNSRTLPNSIGKLNHLRYLDLSKNHEIVMLPPSITRLQNLQTLKLSHCYKLKVLPRDIKNLTSLRYLELDNCHGLIYMPFGLGQLISLKTLTMFVLNKKNAWPYRPIGAISELSGLSKLRGHLHITGLEHLRNDIDEVLAVNLLEKQHLQSIALNWRNSGDGNEGCRDEYLLEGLQPHSKIKGLYICGYGGVKFAGWVHSLSNLFDITIGNCQRLKHLPLLHQLPHLQSLCLDNLPTLEYICNNGSEELSRSSAFFPSLKQLRLKDLLNLMEWVRREVIPLGCQNHDQRHMLKSRDDFLLTSFPCLAVLLIQNCPKLIAMPLHPYVEDLSFANVNEKVLEQSLRRGWDPMVYSSSNSPLSRLRSLSIERMSLKRLPHGWLPYLSSLQELRFAFCPFLSSLSRVVQHLSDLHRLEVHCCKELNLSNDKDGYYGMEWKLLKRLRFLVLDHIPKLEALPGGLQHVTTLQHLEILNCDNLVNLPEWICNLSLLQELEITQCQNLTKLPVRMHELASLRKLKIADCPQLK</sequence>
<dbReference type="PANTHER" id="PTHR36766">
    <property type="entry name" value="PLANT BROAD-SPECTRUM MILDEW RESISTANCE PROTEIN RPW8"/>
    <property type="match status" value="1"/>
</dbReference>
<dbReference type="GO" id="GO:0006952">
    <property type="term" value="P:defense response"/>
    <property type="evidence" value="ECO:0007669"/>
    <property type="project" value="UniProtKB-KW"/>
</dbReference>
<feature type="domain" description="Disease resistance protein At4g27190-like leucine-rich repeats" evidence="8">
    <location>
        <begin position="943"/>
        <end position="1076"/>
    </location>
</feature>
<evidence type="ECO:0000256" key="1">
    <source>
        <dbReference type="ARBA" id="ARBA00022614"/>
    </source>
</evidence>
<dbReference type="Pfam" id="PF25019">
    <property type="entry name" value="LRR_R13L1-DRL21"/>
    <property type="match status" value="1"/>
</dbReference>
<dbReference type="InterPro" id="IPR042197">
    <property type="entry name" value="Apaf_helical"/>
</dbReference>